<evidence type="ECO:0000313" key="1">
    <source>
        <dbReference type="EMBL" id="MBB4017565.1"/>
    </source>
</evidence>
<dbReference type="RefSeq" id="WP_183316893.1">
    <property type="nucleotide sequence ID" value="NZ_JACIEN010000003.1"/>
</dbReference>
<reference evidence="1 2" key="1">
    <citation type="submission" date="2020-08" db="EMBL/GenBank/DDBJ databases">
        <title>Genomic Encyclopedia of Type Strains, Phase IV (KMG-IV): sequencing the most valuable type-strain genomes for metagenomic binning, comparative biology and taxonomic classification.</title>
        <authorList>
            <person name="Goeker M."/>
        </authorList>
    </citation>
    <scope>NUCLEOTIDE SEQUENCE [LARGE SCALE GENOMIC DNA]</scope>
    <source>
        <strain evidence="1 2">DSM 103737</strain>
    </source>
</reference>
<proteinExistence type="predicted"/>
<dbReference type="EMBL" id="JACIEN010000003">
    <property type="protein sequence ID" value="MBB4017565.1"/>
    <property type="molecule type" value="Genomic_DNA"/>
</dbReference>
<keyword evidence="2" id="KW-1185">Reference proteome</keyword>
<sequence length="141" mass="15070">MQIPLLALGPHVFASLPLSLQRLRERTVANWPAVGRFGVGPARQFTGRGEDEFEIEGLYFHQDFGGHEEYLALKATQSAGQPVDLLGWAAGGAAASVFGTVVILEVGAEHEWIGDNGIGRKVGFDVRIAPLGGDPRFGGLF</sequence>
<evidence type="ECO:0000313" key="2">
    <source>
        <dbReference type="Proteomes" id="UP000577362"/>
    </source>
</evidence>
<protein>
    <recommendedName>
        <fullName evidence="3">Phage tail protein</fullName>
    </recommendedName>
</protein>
<dbReference type="Proteomes" id="UP000577362">
    <property type="component" value="Unassembled WGS sequence"/>
</dbReference>
<evidence type="ECO:0008006" key="3">
    <source>
        <dbReference type="Google" id="ProtNLM"/>
    </source>
</evidence>
<organism evidence="1 2">
    <name type="scientific">Chelatococcus caeni</name>
    <dbReference type="NCBI Taxonomy" id="1348468"/>
    <lineage>
        <taxon>Bacteria</taxon>
        <taxon>Pseudomonadati</taxon>
        <taxon>Pseudomonadota</taxon>
        <taxon>Alphaproteobacteria</taxon>
        <taxon>Hyphomicrobiales</taxon>
        <taxon>Chelatococcaceae</taxon>
        <taxon>Chelatococcus</taxon>
    </lineage>
</organism>
<gene>
    <name evidence="1" type="ORF">GGR16_002599</name>
</gene>
<name>A0A840BW34_9HYPH</name>
<dbReference type="AlphaFoldDB" id="A0A840BW34"/>
<dbReference type="InterPro" id="IPR009734">
    <property type="entry name" value="Myoviridae_GpU"/>
</dbReference>
<accession>A0A840BW34</accession>
<comment type="caution">
    <text evidence="1">The sequence shown here is derived from an EMBL/GenBank/DDBJ whole genome shotgun (WGS) entry which is preliminary data.</text>
</comment>
<dbReference type="Pfam" id="PF06995">
    <property type="entry name" value="Phage_P2_GpU"/>
    <property type="match status" value="1"/>
</dbReference>